<dbReference type="EMBL" id="ASHM01054747">
    <property type="protein sequence ID" value="PNX87778.1"/>
    <property type="molecule type" value="Genomic_DNA"/>
</dbReference>
<reference evidence="2 3" key="2">
    <citation type="journal article" date="2017" name="Front. Plant Sci.">
        <title>Gene Classification and Mining of Molecular Markers Useful in Red Clover (Trifolium pratense) Breeding.</title>
        <authorList>
            <person name="Istvanek J."/>
            <person name="Dluhosova J."/>
            <person name="Dluhos P."/>
            <person name="Patkova L."/>
            <person name="Nedelnik J."/>
            <person name="Repkova J."/>
        </authorList>
    </citation>
    <scope>NUCLEOTIDE SEQUENCE [LARGE SCALE GENOMIC DNA]</scope>
    <source>
        <strain evidence="3">cv. Tatra</strain>
        <tissue evidence="2">Young leaves</tissue>
    </source>
</reference>
<protein>
    <submittedName>
        <fullName evidence="2">Uncharacterized protein</fullName>
    </submittedName>
</protein>
<feature type="region of interest" description="Disordered" evidence="1">
    <location>
        <begin position="1"/>
        <end position="21"/>
    </location>
</feature>
<gene>
    <name evidence="2" type="ORF">L195_g043874</name>
</gene>
<evidence type="ECO:0000313" key="3">
    <source>
        <dbReference type="Proteomes" id="UP000236291"/>
    </source>
</evidence>
<accession>A0A2K3MAG4</accession>
<comment type="caution">
    <text evidence="2">The sequence shown here is derived from an EMBL/GenBank/DDBJ whole genome shotgun (WGS) entry which is preliminary data.</text>
</comment>
<dbReference type="Proteomes" id="UP000236291">
    <property type="component" value="Unassembled WGS sequence"/>
</dbReference>
<organism evidence="2 3">
    <name type="scientific">Trifolium pratense</name>
    <name type="common">Red clover</name>
    <dbReference type="NCBI Taxonomy" id="57577"/>
    <lineage>
        <taxon>Eukaryota</taxon>
        <taxon>Viridiplantae</taxon>
        <taxon>Streptophyta</taxon>
        <taxon>Embryophyta</taxon>
        <taxon>Tracheophyta</taxon>
        <taxon>Spermatophyta</taxon>
        <taxon>Magnoliopsida</taxon>
        <taxon>eudicotyledons</taxon>
        <taxon>Gunneridae</taxon>
        <taxon>Pentapetalae</taxon>
        <taxon>rosids</taxon>
        <taxon>fabids</taxon>
        <taxon>Fabales</taxon>
        <taxon>Fabaceae</taxon>
        <taxon>Papilionoideae</taxon>
        <taxon>50 kb inversion clade</taxon>
        <taxon>NPAAA clade</taxon>
        <taxon>Hologalegina</taxon>
        <taxon>IRL clade</taxon>
        <taxon>Trifolieae</taxon>
        <taxon>Trifolium</taxon>
    </lineage>
</organism>
<name>A0A2K3MAG4_TRIPR</name>
<evidence type="ECO:0000256" key="1">
    <source>
        <dbReference type="SAM" id="MobiDB-lite"/>
    </source>
</evidence>
<sequence length="56" mass="6105">MMEETESVVESMIGDGDGTVEKEFAEEERVSVKACNVEMRVNLFGGSEICGAFAQQ</sequence>
<reference evidence="2 3" key="1">
    <citation type="journal article" date="2014" name="Am. J. Bot.">
        <title>Genome assembly and annotation for red clover (Trifolium pratense; Fabaceae).</title>
        <authorList>
            <person name="Istvanek J."/>
            <person name="Jaros M."/>
            <person name="Krenek A."/>
            <person name="Repkova J."/>
        </authorList>
    </citation>
    <scope>NUCLEOTIDE SEQUENCE [LARGE SCALE GENOMIC DNA]</scope>
    <source>
        <strain evidence="3">cv. Tatra</strain>
        <tissue evidence="2">Young leaves</tissue>
    </source>
</reference>
<dbReference type="AlphaFoldDB" id="A0A2K3MAG4"/>
<evidence type="ECO:0000313" key="2">
    <source>
        <dbReference type="EMBL" id="PNX87778.1"/>
    </source>
</evidence>
<proteinExistence type="predicted"/>